<sequence length="60" mass="6673">MLDDQPRTINRGRLEVVRTYLTDVAGRRVPGAVVELGCYRGAMTAWLRAVLDRPRTTASA</sequence>
<dbReference type="InterPro" id="IPR029063">
    <property type="entry name" value="SAM-dependent_MTases_sf"/>
</dbReference>
<accession>A0A7X0NYE4</accession>
<gene>
    <name evidence="1" type="ORF">HD593_006471</name>
</gene>
<dbReference type="Proteomes" id="UP000565579">
    <property type="component" value="Unassembled WGS sequence"/>
</dbReference>
<keyword evidence="2" id="KW-1185">Reference proteome</keyword>
<name>A0A7X0NYE4_9ACTN</name>
<protein>
    <submittedName>
        <fullName evidence="1">Uncharacterized protein</fullName>
    </submittedName>
</protein>
<dbReference type="SUPFAM" id="SSF53335">
    <property type="entry name" value="S-adenosyl-L-methionine-dependent methyltransferases"/>
    <property type="match status" value="1"/>
</dbReference>
<dbReference type="EMBL" id="JACHMI010000001">
    <property type="protein sequence ID" value="MBB6551676.1"/>
    <property type="molecule type" value="Genomic_DNA"/>
</dbReference>
<dbReference type="InterPro" id="IPR008884">
    <property type="entry name" value="TylF_MeTrfase"/>
</dbReference>
<evidence type="ECO:0000313" key="2">
    <source>
        <dbReference type="Proteomes" id="UP000565579"/>
    </source>
</evidence>
<dbReference type="AlphaFoldDB" id="A0A7X0NYE4"/>
<comment type="caution">
    <text evidence="1">The sequence shown here is derived from an EMBL/GenBank/DDBJ whole genome shotgun (WGS) entry which is preliminary data.</text>
</comment>
<reference evidence="1 2" key="1">
    <citation type="submission" date="2020-08" db="EMBL/GenBank/DDBJ databases">
        <title>Sequencing the genomes of 1000 actinobacteria strains.</title>
        <authorList>
            <person name="Klenk H.-P."/>
        </authorList>
    </citation>
    <scope>NUCLEOTIDE SEQUENCE [LARGE SCALE GENOMIC DNA]</scope>
    <source>
        <strain evidence="1 2">DSM 43768</strain>
    </source>
</reference>
<dbReference type="RefSeq" id="WP_185105707.1">
    <property type="nucleotide sequence ID" value="NZ_JACHMI010000001.1"/>
</dbReference>
<dbReference type="Gene3D" id="3.40.50.150">
    <property type="entry name" value="Vaccinia Virus protein VP39"/>
    <property type="match status" value="1"/>
</dbReference>
<dbReference type="Pfam" id="PF05711">
    <property type="entry name" value="TylF"/>
    <property type="match status" value="1"/>
</dbReference>
<evidence type="ECO:0000313" key="1">
    <source>
        <dbReference type="EMBL" id="MBB6551676.1"/>
    </source>
</evidence>
<organism evidence="1 2">
    <name type="scientific">Nonomuraea rubra</name>
    <dbReference type="NCBI Taxonomy" id="46180"/>
    <lineage>
        <taxon>Bacteria</taxon>
        <taxon>Bacillati</taxon>
        <taxon>Actinomycetota</taxon>
        <taxon>Actinomycetes</taxon>
        <taxon>Streptosporangiales</taxon>
        <taxon>Streptosporangiaceae</taxon>
        <taxon>Nonomuraea</taxon>
    </lineage>
</organism>
<proteinExistence type="predicted"/>